<organism evidence="2 3">
    <name type="scientific">Rhynchophorus ferrugineus</name>
    <name type="common">Red palm weevil</name>
    <name type="synonym">Curculio ferrugineus</name>
    <dbReference type="NCBI Taxonomy" id="354439"/>
    <lineage>
        <taxon>Eukaryota</taxon>
        <taxon>Metazoa</taxon>
        <taxon>Ecdysozoa</taxon>
        <taxon>Arthropoda</taxon>
        <taxon>Hexapoda</taxon>
        <taxon>Insecta</taxon>
        <taxon>Pterygota</taxon>
        <taxon>Neoptera</taxon>
        <taxon>Endopterygota</taxon>
        <taxon>Coleoptera</taxon>
        <taxon>Polyphaga</taxon>
        <taxon>Cucujiformia</taxon>
        <taxon>Curculionidae</taxon>
        <taxon>Dryophthorinae</taxon>
        <taxon>Rhynchophorus</taxon>
    </lineage>
</organism>
<feature type="compositionally biased region" description="Pro residues" evidence="1">
    <location>
        <begin position="29"/>
        <end position="38"/>
    </location>
</feature>
<feature type="region of interest" description="Disordered" evidence="1">
    <location>
        <begin position="21"/>
        <end position="69"/>
    </location>
</feature>
<proteinExistence type="predicted"/>
<dbReference type="AlphaFoldDB" id="A0A834MJ27"/>
<name>A0A834MJ27_RHYFE</name>
<reference evidence="2" key="1">
    <citation type="submission" date="2020-08" db="EMBL/GenBank/DDBJ databases">
        <title>Genome sequencing and assembly of the red palm weevil Rhynchophorus ferrugineus.</title>
        <authorList>
            <person name="Dias G.B."/>
            <person name="Bergman C.M."/>
            <person name="Manee M."/>
        </authorList>
    </citation>
    <scope>NUCLEOTIDE SEQUENCE</scope>
    <source>
        <strain evidence="2">AA-2017</strain>
        <tissue evidence="2">Whole larva</tissue>
    </source>
</reference>
<keyword evidence="3" id="KW-1185">Reference proteome</keyword>
<evidence type="ECO:0000313" key="3">
    <source>
        <dbReference type="Proteomes" id="UP000625711"/>
    </source>
</evidence>
<protein>
    <submittedName>
        <fullName evidence="2">Uncharacterized protein</fullName>
    </submittedName>
</protein>
<comment type="caution">
    <text evidence="2">The sequence shown here is derived from an EMBL/GenBank/DDBJ whole genome shotgun (WGS) entry which is preliminary data.</text>
</comment>
<evidence type="ECO:0000313" key="2">
    <source>
        <dbReference type="EMBL" id="KAF7280214.1"/>
    </source>
</evidence>
<accession>A0A834MJ27</accession>
<dbReference type="EMBL" id="JAACXV010000312">
    <property type="protein sequence ID" value="KAF7280214.1"/>
    <property type="molecule type" value="Genomic_DNA"/>
</dbReference>
<dbReference type="Proteomes" id="UP000625711">
    <property type="component" value="Unassembled WGS sequence"/>
</dbReference>
<sequence length="152" mass="16918">MKGPHRRKIFILVGHEFTSAENNTTRTAVPPPRPPTPKLVPARPATDAGSFSDFSANGRRRVGTTPPRLPPARRFVPFFPCVPVCARGDARRGATRGLFPPPVPPAVPSTAAAARKKYESNLIPPRFLFKQTANRWRTWQLLKNLSRKIIPH</sequence>
<gene>
    <name evidence="2" type="ORF">GWI33_006289</name>
</gene>
<evidence type="ECO:0000256" key="1">
    <source>
        <dbReference type="SAM" id="MobiDB-lite"/>
    </source>
</evidence>